<keyword evidence="4" id="KW-1185">Reference proteome</keyword>
<accession>G7Z493</accession>
<sequence>MILGLMAVLLFLRAQPGSDGFQEEVRQDLHDLVRNHETREWNREVEQELGRRPRSSGHRQPPPWVSCPMLRRRRSSPADPRELPPMR</sequence>
<keyword evidence="3" id="KW-0614">Plasmid</keyword>
<dbReference type="EMBL" id="FQ311874">
    <property type="protein sequence ID" value="CBS91538.1"/>
    <property type="molecule type" value="Genomic_DNA"/>
</dbReference>
<evidence type="ECO:0000313" key="2">
    <source>
        <dbReference type="EMBL" id="CBS86232.1"/>
    </source>
</evidence>
<organism evidence="2 4">
    <name type="scientific">Azospirillum lipoferum (strain 4B)</name>
    <dbReference type="NCBI Taxonomy" id="862719"/>
    <lineage>
        <taxon>Bacteria</taxon>
        <taxon>Pseudomonadati</taxon>
        <taxon>Pseudomonadota</taxon>
        <taxon>Alphaproteobacteria</taxon>
        <taxon>Rhodospirillales</taxon>
        <taxon>Azospirillaceae</taxon>
        <taxon>Azospirillum</taxon>
    </lineage>
</organism>
<geneLocation type="plasmid" evidence="3 4">
    <name>AZO_p6</name>
</geneLocation>
<proteinExistence type="predicted"/>
<evidence type="ECO:0000256" key="1">
    <source>
        <dbReference type="SAM" id="MobiDB-lite"/>
    </source>
</evidence>
<protein>
    <submittedName>
        <fullName evidence="2">Uncharacterized protein</fullName>
    </submittedName>
</protein>
<evidence type="ECO:0000313" key="3">
    <source>
        <dbReference type="EMBL" id="CBS91538.1"/>
    </source>
</evidence>
<dbReference type="AlphaFoldDB" id="G7Z493"/>
<name>G7Z493_AZOL4</name>
<dbReference type="EMBL" id="FQ311868">
    <property type="protein sequence ID" value="CBS86232.1"/>
    <property type="molecule type" value="Genomic_DNA"/>
</dbReference>
<evidence type="ECO:0000313" key="4">
    <source>
        <dbReference type="Proteomes" id="UP000005667"/>
    </source>
</evidence>
<dbReference type="Proteomes" id="UP000005667">
    <property type="component" value="Plasmid AZO_p6"/>
</dbReference>
<reference evidence="2" key="1">
    <citation type="journal article" date="2011" name="PLoS Genet.">
        <title>Azospirillum genomes reveal transition of bacteria from aquatic to terrestrial environments.</title>
        <authorList>
            <person name="Wisniewski-Dye F."/>
            <person name="Borziak K."/>
            <person name="Khalsa-Moyers G."/>
            <person name="Alexandre G."/>
            <person name="Sukharnikov L.O."/>
            <person name="Wuichet K."/>
            <person name="Hurst G.B."/>
            <person name="McDonald W.H."/>
            <person name="Robertson J.S."/>
            <person name="Barbe V."/>
            <person name="Calteau A."/>
            <person name="Rouy Z."/>
            <person name="Mangenot S."/>
            <person name="Prigent-Combaret C."/>
            <person name="Normand P."/>
            <person name="Boyer M."/>
            <person name="Siguier P."/>
            <person name="Dessaux Y."/>
            <person name="Elmerich C."/>
            <person name="Condemine G."/>
            <person name="Krishnen G."/>
            <person name="Kennedy I."/>
            <person name="Paterson A.H."/>
            <person name="Gonzalez V."/>
            <person name="Mavingui P."/>
            <person name="Zhulin I.B."/>
        </authorList>
    </citation>
    <scope>NUCLEOTIDE SEQUENCE</scope>
    <source>
        <strain evidence="2">4B</strain>
        <plasmid evidence="3">AZO_p6</plasmid>
    </source>
</reference>
<dbReference type="HOGENOM" id="CLU_2476682_0_0_5"/>
<feature type="compositionally biased region" description="Basic and acidic residues" evidence="1">
    <location>
        <begin position="40"/>
        <end position="51"/>
    </location>
</feature>
<dbReference type="KEGG" id="ali:AZOLI_p60121"/>
<feature type="region of interest" description="Disordered" evidence="1">
    <location>
        <begin position="40"/>
        <end position="87"/>
    </location>
</feature>
<gene>
    <name evidence="2" type="ordered locus">AZOLI_0889</name>
    <name evidence="3" type="ordered locus">AZOLI_p60121</name>
</gene>
<dbReference type="Proteomes" id="UP000005667">
    <property type="component" value="Chromosome"/>
</dbReference>
<dbReference type="KEGG" id="ali:AZOLI_0889"/>
<reference evidence="2" key="2">
    <citation type="submission" date="2011-11" db="EMBL/GenBank/DDBJ databases">
        <authorList>
            <person name="Genoscope - CEA"/>
        </authorList>
    </citation>
    <scope>NUCLEOTIDE SEQUENCE</scope>
    <source>
        <strain evidence="2">4B</strain>
        <plasmid evidence="3">AZO_p6</plasmid>
    </source>
</reference>